<proteinExistence type="predicted"/>
<protein>
    <submittedName>
        <fullName evidence="1">Uncharacterized protein</fullName>
    </submittedName>
</protein>
<gene>
    <name evidence="1" type="ORF">M9458_034190</name>
</gene>
<feature type="non-terminal residue" evidence="1">
    <location>
        <position position="1"/>
    </location>
</feature>
<keyword evidence="2" id="KW-1185">Reference proteome</keyword>
<organism evidence="1 2">
    <name type="scientific">Cirrhinus mrigala</name>
    <name type="common">Mrigala</name>
    <dbReference type="NCBI Taxonomy" id="683832"/>
    <lineage>
        <taxon>Eukaryota</taxon>
        <taxon>Metazoa</taxon>
        <taxon>Chordata</taxon>
        <taxon>Craniata</taxon>
        <taxon>Vertebrata</taxon>
        <taxon>Euteleostomi</taxon>
        <taxon>Actinopterygii</taxon>
        <taxon>Neopterygii</taxon>
        <taxon>Teleostei</taxon>
        <taxon>Ostariophysi</taxon>
        <taxon>Cypriniformes</taxon>
        <taxon>Cyprinidae</taxon>
        <taxon>Labeoninae</taxon>
        <taxon>Labeonini</taxon>
        <taxon>Cirrhinus</taxon>
    </lineage>
</organism>
<evidence type="ECO:0000313" key="2">
    <source>
        <dbReference type="Proteomes" id="UP001529510"/>
    </source>
</evidence>
<accession>A0ABD0P687</accession>
<dbReference type="EMBL" id="JAMKFB020000017">
    <property type="protein sequence ID" value="KAL0169594.1"/>
    <property type="molecule type" value="Genomic_DNA"/>
</dbReference>
<evidence type="ECO:0000313" key="1">
    <source>
        <dbReference type="EMBL" id="KAL0169594.1"/>
    </source>
</evidence>
<name>A0ABD0P687_CIRMR</name>
<dbReference type="AlphaFoldDB" id="A0ABD0P687"/>
<reference evidence="1 2" key="1">
    <citation type="submission" date="2024-05" db="EMBL/GenBank/DDBJ databases">
        <title>Genome sequencing and assembly of Indian major carp, Cirrhinus mrigala (Hamilton, 1822).</title>
        <authorList>
            <person name="Mohindra V."/>
            <person name="Chowdhury L.M."/>
            <person name="Lal K."/>
            <person name="Jena J.K."/>
        </authorList>
    </citation>
    <scope>NUCLEOTIDE SEQUENCE [LARGE SCALE GENOMIC DNA]</scope>
    <source>
        <strain evidence="1">CM1030</strain>
        <tissue evidence="1">Blood</tissue>
    </source>
</reference>
<sequence length="73" mass="8232">TVLVPGAVFHLYAAYKNIDQEDILEQPTYTVFYIISVLILAPESSLWIPGSFAVLLRCQFTGEEIELHQVYGT</sequence>
<dbReference type="Proteomes" id="UP001529510">
    <property type="component" value="Unassembled WGS sequence"/>
</dbReference>
<comment type="caution">
    <text evidence="1">The sequence shown here is derived from an EMBL/GenBank/DDBJ whole genome shotgun (WGS) entry which is preliminary data.</text>
</comment>